<evidence type="ECO:0000313" key="2">
    <source>
        <dbReference type="EMBL" id="BAC08466.1"/>
    </source>
</evidence>
<protein>
    <submittedName>
        <fullName evidence="2">Tll0914 protein</fullName>
    </submittedName>
</protein>
<evidence type="ECO:0000256" key="1">
    <source>
        <dbReference type="SAM" id="MobiDB-lite"/>
    </source>
</evidence>
<dbReference type="eggNOG" id="COG1715">
    <property type="taxonomic scope" value="Bacteria"/>
</dbReference>
<name>Q8DKE5_THEVB</name>
<feature type="region of interest" description="Disordered" evidence="1">
    <location>
        <begin position="161"/>
        <end position="195"/>
    </location>
</feature>
<reference evidence="2 3" key="1">
    <citation type="journal article" date="2002" name="DNA Res.">
        <title>Complete genome structure of the thermophilic cyanobacterium Thermosynechococcus elongatus BP-1.</title>
        <authorList>
            <person name="Nakamura Y."/>
            <person name="Kaneko T."/>
            <person name="Sato S."/>
            <person name="Ikeuchi M."/>
            <person name="Katoh H."/>
            <person name="Sasamoto S."/>
            <person name="Watanabe A."/>
            <person name="Iriguchi M."/>
            <person name="Kawashima K."/>
            <person name="Kimura T."/>
            <person name="Kishida Y."/>
            <person name="Kiyokawa C."/>
            <person name="Kohara M."/>
            <person name="Matsumoto M."/>
            <person name="Matsuno A."/>
            <person name="Nakazaki N."/>
            <person name="Shimpo S."/>
            <person name="Sugimoto M."/>
            <person name="Takeuchi C."/>
            <person name="Yamada M."/>
            <person name="Tabata S."/>
        </authorList>
    </citation>
    <scope>NUCLEOTIDE SEQUENCE [LARGE SCALE GENOMIC DNA]</scope>
    <source>
        <strain evidence="3">IAM M-273 / NIES-2133 / BP-1</strain>
    </source>
</reference>
<evidence type="ECO:0000313" key="3">
    <source>
        <dbReference type="Proteomes" id="UP000000440"/>
    </source>
</evidence>
<dbReference type="Proteomes" id="UP000000440">
    <property type="component" value="Chromosome"/>
</dbReference>
<organism evidence="2 3">
    <name type="scientific">Thermosynechococcus vestitus (strain NIES-2133 / IAM M-273 / BP-1)</name>
    <dbReference type="NCBI Taxonomy" id="197221"/>
    <lineage>
        <taxon>Bacteria</taxon>
        <taxon>Bacillati</taxon>
        <taxon>Cyanobacteriota</taxon>
        <taxon>Cyanophyceae</taxon>
        <taxon>Acaryochloridales</taxon>
        <taxon>Thermosynechococcaceae</taxon>
        <taxon>Thermosynechococcus</taxon>
    </lineage>
</organism>
<dbReference type="EMBL" id="BA000039">
    <property type="protein sequence ID" value="BAC08466.1"/>
    <property type="molecule type" value="Genomic_DNA"/>
</dbReference>
<sequence length="195" mass="21468">MEVIQNHLTPVTAALDLLLETIEMAIDSSNQVAVCALKAHDHNGAKKALKQAEKLTASREKAVALQREWDHLALLEDKETEAANTAAIKVSRRHRGRLPRGRRPPEDASYLPILPVLARRGGSGKVAEVLKEVYKEMNGILREVDLSPYFPTSSRVGKISLNGQGTPWPKRVFSRATAPMAPGRSRKRDLKPASP</sequence>
<proteinExistence type="predicted"/>
<gene>
    <name evidence="2" type="ordered locus">tll0914</name>
</gene>
<accession>Q8DKE5</accession>
<dbReference type="KEGG" id="tel:tll0914"/>
<dbReference type="EnsemblBacteria" id="BAC08466">
    <property type="protein sequence ID" value="BAC08466"/>
    <property type="gene ID" value="BAC08466"/>
</dbReference>
<keyword evidence="3" id="KW-1185">Reference proteome</keyword>
<dbReference type="AlphaFoldDB" id="Q8DKE5"/>
<dbReference type="STRING" id="197221.gene:10747506"/>